<dbReference type="EMBL" id="LN856922">
    <property type="protein sequence ID" value="CRZ23762.1"/>
    <property type="molecule type" value="Genomic_DNA"/>
</dbReference>
<feature type="domain" description="RGS" evidence="3">
    <location>
        <begin position="150"/>
        <end position="263"/>
    </location>
</feature>
<reference evidence="4" key="1">
    <citation type="journal article" date="2007" name="Science">
        <title>Draft genome of the filarial nematode parasite Brugia malayi.</title>
        <authorList>
            <person name="Ghedin E."/>
            <person name="Wang S."/>
            <person name="Spiro D."/>
            <person name="Caler E."/>
            <person name="Zhao Q."/>
            <person name="Crabtree J."/>
            <person name="Allen J.E."/>
            <person name="Delcher A.L."/>
            <person name="Guiliano D.B."/>
            <person name="Miranda-Saavedra D."/>
            <person name="Angiuoli S.V."/>
            <person name="Creasy T."/>
            <person name="Amedeo P."/>
            <person name="Haas B."/>
            <person name="El-Sayed N.M."/>
            <person name="Wortman J.R."/>
            <person name="Feldblyum T."/>
            <person name="Tallon L."/>
            <person name="Schatz M."/>
            <person name="Shumway M."/>
            <person name="Koo H."/>
            <person name="Salzberg S.L."/>
            <person name="Schobel S."/>
            <person name="Pertea M."/>
            <person name="Pop M."/>
            <person name="White O."/>
            <person name="Barton G.J."/>
            <person name="Carlow C.K."/>
            <person name="Crawford M.J."/>
            <person name="Daub J."/>
            <person name="Dimmic M.W."/>
            <person name="Estes C.F."/>
            <person name="Foster J.M."/>
            <person name="Ganatra M."/>
            <person name="Gregory W.F."/>
            <person name="Johnson N.M."/>
            <person name="Jin J."/>
            <person name="Komuniecki R."/>
            <person name="Korf I."/>
            <person name="Kumar S."/>
            <person name="Laney S."/>
            <person name="Li B.W."/>
            <person name="Li W."/>
            <person name="Lindblom T.H."/>
            <person name="Lustigman S."/>
            <person name="Ma D."/>
            <person name="Maina C.V."/>
            <person name="Martin D.M."/>
            <person name="McCarter J.P."/>
            <person name="McReynolds L."/>
            <person name="Mitreva M."/>
            <person name="Nutman T.B."/>
            <person name="Parkinson J."/>
            <person name="Peregrin-Alvarez J.M."/>
            <person name="Poole C."/>
            <person name="Ren Q."/>
            <person name="Saunders L."/>
            <person name="Sluder A.E."/>
            <person name="Smith K."/>
            <person name="Stanke M."/>
            <person name="Unnasch T.R."/>
            <person name="Ware J."/>
            <person name="Wei A.D."/>
            <person name="Weil G."/>
            <person name="Williams D.J."/>
            <person name="Zhang Y."/>
            <person name="Williams S.A."/>
            <person name="Fraser-Liggett C."/>
            <person name="Slatko B."/>
            <person name="Blaxter M.L."/>
            <person name="Scott A.L."/>
        </authorList>
    </citation>
    <scope>NUCLEOTIDE SEQUENCE</scope>
    <source>
        <strain evidence="4">FR3</strain>
    </source>
</reference>
<feature type="region of interest" description="Disordered" evidence="1">
    <location>
        <begin position="272"/>
        <end position="292"/>
    </location>
</feature>
<dbReference type="GO" id="GO:0005737">
    <property type="term" value="C:cytoplasm"/>
    <property type="evidence" value="ECO:0007669"/>
    <property type="project" value="TreeGrafter"/>
</dbReference>
<dbReference type="InterPro" id="IPR016137">
    <property type="entry name" value="RGS"/>
</dbReference>
<evidence type="ECO:0000256" key="2">
    <source>
        <dbReference type="SAM" id="Phobius"/>
    </source>
</evidence>
<protein>
    <submittedName>
        <fullName evidence="4">BMA-RGS-6</fullName>
    </submittedName>
</protein>
<reference evidence="4" key="2">
    <citation type="submission" date="2012-12" db="EMBL/GenBank/DDBJ databases">
        <authorList>
            <person name="Gao Y.W."/>
            <person name="Fan S.T."/>
            <person name="Sun H.T."/>
            <person name="Wang Z."/>
            <person name="Gao X.L."/>
            <person name="Li Y.G."/>
            <person name="Wang T.C."/>
            <person name="Zhang K."/>
            <person name="Xu W.W."/>
            <person name="Yu Z.J."/>
            <person name="Xia X.Z."/>
        </authorList>
    </citation>
    <scope>NUCLEOTIDE SEQUENCE</scope>
    <source>
        <strain evidence="4">FR3</strain>
    </source>
</reference>
<organism evidence="4">
    <name type="scientific">Brugia malayi</name>
    <name type="common">Filarial nematode worm</name>
    <dbReference type="NCBI Taxonomy" id="6279"/>
    <lineage>
        <taxon>Eukaryota</taxon>
        <taxon>Metazoa</taxon>
        <taxon>Ecdysozoa</taxon>
        <taxon>Nematoda</taxon>
        <taxon>Chromadorea</taxon>
        <taxon>Rhabditida</taxon>
        <taxon>Spirurina</taxon>
        <taxon>Spiruromorpha</taxon>
        <taxon>Filarioidea</taxon>
        <taxon>Onchocercidae</taxon>
        <taxon>Brugia</taxon>
    </lineage>
</organism>
<dbReference type="AlphaFoldDB" id="A0A0H5S5U4"/>
<dbReference type="InterPro" id="IPR044926">
    <property type="entry name" value="RGS_subdomain_2"/>
</dbReference>
<keyword evidence="2" id="KW-1133">Transmembrane helix</keyword>
<proteinExistence type="predicted"/>
<dbReference type="PANTHER" id="PTHR45945">
    <property type="entry name" value="REGULATOR OF G-PROTEIN SIGNALING LOCO"/>
    <property type="match status" value="1"/>
</dbReference>
<dbReference type="GO" id="GO:0005634">
    <property type="term" value="C:nucleus"/>
    <property type="evidence" value="ECO:0007669"/>
    <property type="project" value="TreeGrafter"/>
</dbReference>
<dbReference type="SMART" id="SM00315">
    <property type="entry name" value="RGS"/>
    <property type="match status" value="1"/>
</dbReference>
<feature type="region of interest" description="Disordered" evidence="1">
    <location>
        <begin position="668"/>
        <end position="717"/>
    </location>
</feature>
<dbReference type="GO" id="GO:0005886">
    <property type="term" value="C:plasma membrane"/>
    <property type="evidence" value="ECO:0007669"/>
    <property type="project" value="TreeGrafter"/>
</dbReference>
<evidence type="ECO:0000256" key="1">
    <source>
        <dbReference type="SAM" id="MobiDB-lite"/>
    </source>
</evidence>
<dbReference type="SUPFAM" id="SSF48097">
    <property type="entry name" value="Regulator of G-protein signaling, RGS"/>
    <property type="match status" value="1"/>
</dbReference>
<evidence type="ECO:0000313" key="4">
    <source>
        <dbReference type="EMBL" id="CRZ23762.1"/>
    </source>
</evidence>
<dbReference type="GO" id="GO:0005096">
    <property type="term" value="F:GTPase activator activity"/>
    <property type="evidence" value="ECO:0007669"/>
    <property type="project" value="InterPro"/>
</dbReference>
<feature type="transmembrane region" description="Helical" evidence="2">
    <location>
        <begin position="849"/>
        <end position="867"/>
    </location>
</feature>
<dbReference type="PRINTS" id="PR01301">
    <property type="entry name" value="RGSPROTEIN"/>
</dbReference>
<dbReference type="Gene3D" id="1.10.167.10">
    <property type="entry name" value="Regulator of G-protein Signalling 4, domain 2"/>
    <property type="match status" value="1"/>
</dbReference>
<evidence type="ECO:0000259" key="3">
    <source>
        <dbReference type="PROSITE" id="PS50132"/>
    </source>
</evidence>
<keyword evidence="2" id="KW-0812">Transmembrane</keyword>
<feature type="region of interest" description="Disordered" evidence="1">
    <location>
        <begin position="340"/>
        <end position="373"/>
    </location>
</feature>
<evidence type="ECO:0000313" key="5">
    <source>
        <dbReference type="WormBase" id="Bm2702"/>
    </source>
</evidence>
<dbReference type="WormBase" id="Bm2702">
    <property type="protein sequence ID" value="BM39941"/>
    <property type="gene ID" value="WBGene00222963"/>
    <property type="gene designation" value="Bma-rgs-6"/>
</dbReference>
<feature type="compositionally biased region" description="Polar residues" evidence="1">
    <location>
        <begin position="704"/>
        <end position="717"/>
    </location>
</feature>
<dbReference type="PANTHER" id="PTHR45945:SF3">
    <property type="entry name" value="REGULATOR OF G-PROTEIN SIGNALING LOCO"/>
    <property type="match status" value="1"/>
</dbReference>
<dbReference type="OMA" id="FYQHGDV"/>
<dbReference type="GO" id="GO:0008277">
    <property type="term" value="P:regulation of G protein-coupled receptor signaling pathway"/>
    <property type="evidence" value="ECO:0007669"/>
    <property type="project" value="TreeGrafter"/>
</dbReference>
<name>A0A0H5S5U4_BRUMA</name>
<feature type="compositionally biased region" description="Low complexity" evidence="1">
    <location>
        <begin position="678"/>
        <end position="699"/>
    </location>
</feature>
<keyword evidence="2" id="KW-0472">Membrane</keyword>
<dbReference type="Pfam" id="PF00615">
    <property type="entry name" value="RGS"/>
    <property type="match status" value="1"/>
</dbReference>
<sequence length="886" mass="99292">MMGKGDSIFTPAKVEGKKKAVKCIGSTKFEQFRTTGHGCNALFTNSGNYCSAEGFCDKTTDAVFSGVLKDECHNESFKNVFRSSDTKYSSCPECCKVIQSSPPKTEQHAVISTIKAEGQVNKVVESMVMANGDSETRSNSNQTSDRTCTDVERILHNESYRKPFQQFLEQQFCAENINFYMAVEDYRSIPDSDLEKRVEVGREIFERYFAPNSIEPVNIDNSTSKSIRDAVMSGDFTPQLYDVAQYQIFHLLKYDCWPRYLRAGGIAPTFDDGADEISGTPTTSELTSRKRRGDKKRKSLIWHGLKPRFSRWKKAWSDGSDSLEQNYDHGSSLVHETTEQYMSPRFSRSHPSSRRSLTQEQLGSSGYAGSMRDPLFARSDTELRIGTLSKHDSLRHRGFTVTGKQRLLLTETAHSGAPPPSTSSSRVTEVCTKFCTLMLNDAPCVEQIALHDPTESVGKWTATVAVQRGMDPRATEVVDAQSGATIDPARQAIDALNNRCVRLLPVLLFAAEIMIPNASNKTGTSTNSRIVLLRARHGLSLNAVLRPVLAKYLIDYDSCVVVLPSSFDAVSWQTTVGTIRQRFVLVMTQQKYQERRHSPKREIAKEFHSTQFSTPAMNLPFYQHGDVAFVELPADFDLRTGKTNAARSYSNAKTDHTSGLLKFVRKASHAVTNREPSSSDNTGSSSSSHQHHAASLQQQRGHHSGSQNNSQLAPSSYTDEIRRKSLGTFQRTPSTAMADIPYCGEDTAVENLRLPETMRSTGSRKQNKREHIDGREKMFEIPEFLRKETTPEMRDTDKKLTLIDSNAPKIPTLYTSTVSSDKDISPGDCKGNLGWQRADYVIQFIQRKIADIMAYVVYMFIVLVVQFDKKKKKKNRAATNKIDMEV</sequence>
<gene>
    <name evidence="5" type="primary">bma-rgs-6</name>
    <name evidence="4" type="synonym">Bma-rgs-6</name>
    <name evidence="5" type="ORF">Bm2702</name>
    <name evidence="4" type="ORF">BM_Bm2702</name>
</gene>
<dbReference type="Gene3D" id="3.10.20.90">
    <property type="entry name" value="Phosphatidylinositol 3-kinase Catalytic Subunit, Chain A, domain 1"/>
    <property type="match status" value="1"/>
</dbReference>
<dbReference type="PROSITE" id="PS50132">
    <property type="entry name" value="RGS"/>
    <property type="match status" value="1"/>
</dbReference>
<dbReference type="InterPro" id="IPR046995">
    <property type="entry name" value="RGS10/12/14-like"/>
</dbReference>
<accession>A0A0H5S5U4</accession>
<dbReference type="InterPro" id="IPR036305">
    <property type="entry name" value="RGS_sf"/>
</dbReference>